<evidence type="ECO:0000256" key="4">
    <source>
        <dbReference type="ARBA" id="ARBA00022490"/>
    </source>
</evidence>
<evidence type="ECO:0000313" key="11">
    <source>
        <dbReference type="Proteomes" id="UP000694553"/>
    </source>
</evidence>
<evidence type="ECO:0000259" key="9">
    <source>
        <dbReference type="Pfam" id="PF15311"/>
    </source>
</evidence>
<dbReference type="GO" id="GO:0097730">
    <property type="term" value="C:non-motile cilium"/>
    <property type="evidence" value="ECO:0007669"/>
    <property type="project" value="TreeGrafter"/>
</dbReference>
<evidence type="ECO:0000256" key="3">
    <source>
        <dbReference type="ARBA" id="ARBA00010091"/>
    </source>
</evidence>
<dbReference type="OMA" id="CFQDDPY"/>
<dbReference type="InterPro" id="IPR027918">
    <property type="entry name" value="HYLS1_C_dom"/>
</dbReference>
<name>A0A8C3H199_CORMO</name>
<evidence type="ECO:0000256" key="8">
    <source>
        <dbReference type="SAM" id="MobiDB-lite"/>
    </source>
</evidence>
<dbReference type="GO" id="GO:0060271">
    <property type="term" value="P:cilium assembly"/>
    <property type="evidence" value="ECO:0007669"/>
    <property type="project" value="TreeGrafter"/>
</dbReference>
<dbReference type="InterPro" id="IPR026227">
    <property type="entry name" value="HYLS1"/>
</dbReference>
<protein>
    <recommendedName>
        <fullName evidence="9">Centriolar and ciliogenesis-associated protein HYLS1 C-terminal domain-containing protein</fullName>
    </recommendedName>
</protein>
<dbReference type="GO" id="GO:0005814">
    <property type="term" value="C:centriole"/>
    <property type="evidence" value="ECO:0007669"/>
    <property type="project" value="UniProtKB-SubCell"/>
</dbReference>
<dbReference type="PANTHER" id="PTHR34174:SF1">
    <property type="entry name" value="CENTRIOLAR AND CILIOGENESIS-ASSOCIATED PROTEIN HYLS1"/>
    <property type="match status" value="1"/>
</dbReference>
<keyword evidence="11" id="KW-1185">Reference proteome</keyword>
<dbReference type="InterPro" id="IPR052319">
    <property type="entry name" value="Centriolar_ciliogenesis_assoc"/>
</dbReference>
<accession>A0A8C3H199</accession>
<sequence>MENVLGAEGEEQLADDLSQLSTWQGGSEGPSRSHDDPYAQASIVIRALPGDERETRRLVMKRKVLRHRPDGSVEVSDESPTDIEPDNNAESSSPLHSRTFFDDTISEGELETSSGCLEEYLHYDDDCWLLEDRPCSLLRDFGSDTISEHPIPGGSPTSYIVAQVDKMKRTDPAAKLRQYKKDWERFSFPGEDSHQELRWAVRRRMLQPGPPPRPQRRMVPNKYVVPTLKKRESLRFNVRRDLARCLIPRRYTSS</sequence>
<comment type="subcellular location">
    <subcellularLocation>
        <location evidence="2">Cell projection</location>
        <location evidence="2">Cilium</location>
    </subcellularLocation>
    <subcellularLocation>
        <location evidence="1">Cytoplasm</location>
        <location evidence="1">Cytoskeleton</location>
        <location evidence="1">Microtubule organizing center</location>
        <location evidence="1">Centrosome</location>
        <location evidence="1">Centriole</location>
    </subcellularLocation>
</comment>
<dbReference type="PRINTS" id="PR02098">
    <property type="entry name" value="HYLETHALUSS1"/>
</dbReference>
<dbReference type="Pfam" id="PF15311">
    <property type="entry name" value="HYLS1_C"/>
    <property type="match status" value="1"/>
</dbReference>
<reference evidence="10" key="3">
    <citation type="submission" date="2025-09" db="UniProtKB">
        <authorList>
            <consortium name="Ensembl"/>
        </authorList>
    </citation>
    <scope>IDENTIFICATION</scope>
</reference>
<reference evidence="11" key="1">
    <citation type="submission" date="2019-10" db="EMBL/GenBank/DDBJ databases">
        <title>Corvus moneduloides (New Caledonian crow) genome, bCorMon1, primary haplotype.</title>
        <authorList>
            <person name="Rutz C."/>
            <person name="Fungtammasan C."/>
            <person name="Mountcastle J."/>
            <person name="Formenti G."/>
            <person name="Chow W."/>
            <person name="Howe K."/>
            <person name="Steele M.P."/>
            <person name="Fernandes J."/>
            <person name="Gilbert M.T.P."/>
            <person name="Fedrigo O."/>
            <person name="Jarvis E.D."/>
            <person name="Gemmell N."/>
        </authorList>
    </citation>
    <scope>NUCLEOTIDE SEQUENCE [LARGE SCALE GENOMIC DNA]</scope>
</reference>
<evidence type="ECO:0000313" key="10">
    <source>
        <dbReference type="Ensembl" id="ENSCMUP00000019720.2"/>
    </source>
</evidence>
<dbReference type="Ensembl" id="ENSCMUT00000021187.2">
    <property type="protein sequence ID" value="ENSCMUP00000019720.2"/>
    <property type="gene ID" value="ENSCMUG00000012181.2"/>
</dbReference>
<keyword evidence="7" id="KW-0966">Cell projection</keyword>
<proteinExistence type="inferred from homology"/>
<dbReference type="Proteomes" id="UP000694553">
    <property type="component" value="Unassembled WGS sequence"/>
</dbReference>
<evidence type="ECO:0000256" key="1">
    <source>
        <dbReference type="ARBA" id="ARBA00004114"/>
    </source>
</evidence>
<evidence type="ECO:0000256" key="2">
    <source>
        <dbReference type="ARBA" id="ARBA00004138"/>
    </source>
</evidence>
<accession>A0A8U7NCW8</accession>
<comment type="similarity">
    <text evidence="3">Belongs to the HYLS1 family.</text>
</comment>
<feature type="region of interest" description="Disordered" evidence="8">
    <location>
        <begin position="1"/>
        <end position="41"/>
    </location>
</feature>
<feature type="region of interest" description="Disordered" evidence="8">
    <location>
        <begin position="68"/>
        <end position="97"/>
    </location>
</feature>
<organism evidence="10 11">
    <name type="scientific">Corvus moneduloides</name>
    <name type="common">New Caledonian crow</name>
    <dbReference type="NCBI Taxonomy" id="1196302"/>
    <lineage>
        <taxon>Eukaryota</taxon>
        <taxon>Metazoa</taxon>
        <taxon>Chordata</taxon>
        <taxon>Craniata</taxon>
        <taxon>Vertebrata</taxon>
        <taxon>Euteleostomi</taxon>
        <taxon>Archelosauria</taxon>
        <taxon>Archosauria</taxon>
        <taxon>Dinosauria</taxon>
        <taxon>Saurischia</taxon>
        <taxon>Theropoda</taxon>
        <taxon>Coelurosauria</taxon>
        <taxon>Aves</taxon>
        <taxon>Neognathae</taxon>
        <taxon>Neoaves</taxon>
        <taxon>Telluraves</taxon>
        <taxon>Australaves</taxon>
        <taxon>Passeriformes</taxon>
        <taxon>Corvoidea</taxon>
        <taxon>Corvidae</taxon>
        <taxon>Corvus</taxon>
    </lineage>
</organism>
<evidence type="ECO:0000256" key="5">
    <source>
        <dbReference type="ARBA" id="ARBA00022794"/>
    </source>
</evidence>
<evidence type="ECO:0000256" key="6">
    <source>
        <dbReference type="ARBA" id="ARBA00023212"/>
    </source>
</evidence>
<reference evidence="10" key="2">
    <citation type="submission" date="2025-08" db="UniProtKB">
        <authorList>
            <consortium name="Ensembl"/>
        </authorList>
    </citation>
    <scope>IDENTIFICATION</scope>
</reference>
<keyword evidence="6" id="KW-0206">Cytoskeleton</keyword>
<feature type="compositionally biased region" description="Acidic residues" evidence="8">
    <location>
        <begin position="75"/>
        <end position="87"/>
    </location>
</feature>
<feature type="domain" description="Centriolar and ciliogenesis-associated protein HYLS1 C-terminal" evidence="9">
    <location>
        <begin position="165"/>
        <end position="243"/>
    </location>
</feature>
<evidence type="ECO:0000256" key="7">
    <source>
        <dbReference type="ARBA" id="ARBA00023273"/>
    </source>
</evidence>
<dbReference type="PANTHER" id="PTHR34174">
    <property type="entry name" value="HYDROLETHALUS SYNDROME PROTEIN 1"/>
    <property type="match status" value="1"/>
</dbReference>
<keyword evidence="4" id="KW-0963">Cytoplasm</keyword>
<dbReference type="AlphaFoldDB" id="A0A8C3H199"/>
<keyword evidence="5" id="KW-0970">Cilium biogenesis/degradation</keyword>